<gene>
    <name evidence="1" type="ORF">Trco_001491</name>
</gene>
<organism evidence="1 2">
    <name type="scientific">Trichoderma cornu-damae</name>
    <dbReference type="NCBI Taxonomy" id="654480"/>
    <lineage>
        <taxon>Eukaryota</taxon>
        <taxon>Fungi</taxon>
        <taxon>Dikarya</taxon>
        <taxon>Ascomycota</taxon>
        <taxon>Pezizomycotina</taxon>
        <taxon>Sordariomycetes</taxon>
        <taxon>Hypocreomycetidae</taxon>
        <taxon>Hypocreales</taxon>
        <taxon>Hypocreaceae</taxon>
        <taxon>Trichoderma</taxon>
    </lineage>
</organism>
<proteinExistence type="predicted"/>
<protein>
    <submittedName>
        <fullName evidence="1">Uncharacterized protein</fullName>
    </submittedName>
</protein>
<accession>A0A9P8QSF6</accession>
<comment type="caution">
    <text evidence="1">The sequence shown here is derived from an EMBL/GenBank/DDBJ whole genome shotgun (WGS) entry which is preliminary data.</text>
</comment>
<sequence length="73" mass="8408">MGNRMAGTRREKVADNRRGRRLVRVLAQSRRLALQPVPGRRWRGRYANIEAAPFPQRPSNRDEAACFQKDFAG</sequence>
<name>A0A9P8QSF6_9HYPO</name>
<keyword evidence="2" id="KW-1185">Reference proteome</keyword>
<dbReference type="Proteomes" id="UP000827724">
    <property type="component" value="Unassembled WGS sequence"/>
</dbReference>
<reference evidence="1" key="1">
    <citation type="submission" date="2021-08" db="EMBL/GenBank/DDBJ databases">
        <title>Chromosome-Level Trichoderma cornu-damae using Hi-C Data.</title>
        <authorList>
            <person name="Kim C.S."/>
        </authorList>
    </citation>
    <scope>NUCLEOTIDE SEQUENCE</scope>
    <source>
        <strain evidence="1">KA19-0412C</strain>
    </source>
</reference>
<evidence type="ECO:0000313" key="1">
    <source>
        <dbReference type="EMBL" id="KAH6611471.1"/>
    </source>
</evidence>
<dbReference type="AlphaFoldDB" id="A0A9P8QSF6"/>
<evidence type="ECO:0000313" key="2">
    <source>
        <dbReference type="Proteomes" id="UP000827724"/>
    </source>
</evidence>
<dbReference type="EMBL" id="JAIWOZ010000001">
    <property type="protein sequence ID" value="KAH6611471.1"/>
    <property type="molecule type" value="Genomic_DNA"/>
</dbReference>